<organism evidence="1 2">
    <name type="scientific">Armillaria novae-zelandiae</name>
    <dbReference type="NCBI Taxonomy" id="153914"/>
    <lineage>
        <taxon>Eukaryota</taxon>
        <taxon>Fungi</taxon>
        <taxon>Dikarya</taxon>
        <taxon>Basidiomycota</taxon>
        <taxon>Agaricomycotina</taxon>
        <taxon>Agaricomycetes</taxon>
        <taxon>Agaricomycetidae</taxon>
        <taxon>Agaricales</taxon>
        <taxon>Marasmiineae</taxon>
        <taxon>Physalacriaceae</taxon>
        <taxon>Armillaria</taxon>
    </lineage>
</organism>
<evidence type="ECO:0000313" key="1">
    <source>
        <dbReference type="EMBL" id="KAK0477257.1"/>
    </source>
</evidence>
<dbReference type="EMBL" id="JAUEPR010000017">
    <property type="protein sequence ID" value="KAK0477257.1"/>
    <property type="molecule type" value="Genomic_DNA"/>
</dbReference>
<keyword evidence="2" id="KW-1185">Reference proteome</keyword>
<comment type="caution">
    <text evidence="1">The sequence shown here is derived from an EMBL/GenBank/DDBJ whole genome shotgun (WGS) entry which is preliminary data.</text>
</comment>
<name>A0AA39P465_9AGAR</name>
<proteinExistence type="predicted"/>
<accession>A0AA39P465</accession>
<sequence>MSLAGLPEQQIPLGEQHPIPKHRVSWAEQTGTWFYRSWSDMYPRCEEEREYFVDSFGGSRDPRPRSFGNTVAQNAMWLLDTHGPYPGDHHVVLKNGCELLSPMGRFKVYQVSETHHAVTDTRYYNTYQQEALTIPTAWLEIEDFSVVLWYA</sequence>
<evidence type="ECO:0000313" key="2">
    <source>
        <dbReference type="Proteomes" id="UP001175227"/>
    </source>
</evidence>
<gene>
    <name evidence="1" type="ORF">IW261DRAFT_1420981</name>
</gene>
<protein>
    <submittedName>
        <fullName evidence="1">Uncharacterized protein</fullName>
    </submittedName>
</protein>
<dbReference type="AlphaFoldDB" id="A0AA39P465"/>
<dbReference type="Proteomes" id="UP001175227">
    <property type="component" value="Unassembled WGS sequence"/>
</dbReference>
<reference evidence="1" key="1">
    <citation type="submission" date="2023-06" db="EMBL/GenBank/DDBJ databases">
        <authorList>
            <consortium name="Lawrence Berkeley National Laboratory"/>
            <person name="Ahrendt S."/>
            <person name="Sahu N."/>
            <person name="Indic B."/>
            <person name="Wong-Bajracharya J."/>
            <person name="Merenyi Z."/>
            <person name="Ke H.-M."/>
            <person name="Monk M."/>
            <person name="Kocsube S."/>
            <person name="Drula E."/>
            <person name="Lipzen A."/>
            <person name="Balint B."/>
            <person name="Henrissat B."/>
            <person name="Andreopoulos B."/>
            <person name="Martin F.M."/>
            <person name="Harder C.B."/>
            <person name="Rigling D."/>
            <person name="Ford K.L."/>
            <person name="Foster G.D."/>
            <person name="Pangilinan J."/>
            <person name="Papanicolaou A."/>
            <person name="Barry K."/>
            <person name="LaButti K."/>
            <person name="Viragh M."/>
            <person name="Koriabine M."/>
            <person name="Yan M."/>
            <person name="Riley R."/>
            <person name="Champramary S."/>
            <person name="Plett K.L."/>
            <person name="Tsai I.J."/>
            <person name="Slot J."/>
            <person name="Sipos G."/>
            <person name="Plett J."/>
            <person name="Nagy L.G."/>
            <person name="Grigoriev I.V."/>
        </authorList>
    </citation>
    <scope>NUCLEOTIDE SEQUENCE</scope>
    <source>
        <strain evidence="1">ICMP 16352</strain>
    </source>
</reference>